<keyword evidence="8" id="KW-1185">Reference proteome</keyword>
<evidence type="ECO:0000256" key="2">
    <source>
        <dbReference type="ARBA" id="ARBA00012732"/>
    </source>
</evidence>
<feature type="disulfide bond" evidence="7">
    <location>
        <begin position="46"/>
        <end position="52"/>
    </location>
</feature>
<dbReference type="Gene3D" id="1.10.530.10">
    <property type="match status" value="1"/>
</dbReference>
<dbReference type="OrthoDB" id="6337871at2759"/>
<comment type="catalytic activity">
    <reaction evidence="1">
        <text>Hydrolysis of (1-&gt;4)-beta-linkages between N-acetylmuramic acid and N-acetyl-D-glucosamine residues in a peptidoglycan and between N-acetyl-D-glucosamine residues in chitodextrins.</text>
        <dbReference type="EC" id="3.2.1.17"/>
    </reaction>
</comment>
<reference evidence="9" key="2">
    <citation type="submission" date="2016-06" db="UniProtKB">
        <authorList>
            <consortium name="WormBaseParasite"/>
        </authorList>
    </citation>
    <scope>IDENTIFICATION</scope>
</reference>
<reference evidence="8" key="1">
    <citation type="submission" date="2014-05" db="EMBL/GenBank/DDBJ databases">
        <title>The genome and life-stage specific transcriptomes of Globodera pallida elucidate key aspects of plant parasitism by a cyst nematode.</title>
        <authorList>
            <person name="Cotton J.A."/>
            <person name="Lilley C.J."/>
            <person name="Jones L.M."/>
            <person name="Kikuchi T."/>
            <person name="Reid A.J."/>
            <person name="Thorpe P."/>
            <person name="Tsai I.J."/>
            <person name="Beasley H."/>
            <person name="Blok V."/>
            <person name="Cock P.J.A."/>
            <person name="Van den Akker S.E."/>
            <person name="Holroyd N."/>
            <person name="Hunt M."/>
            <person name="Mantelin S."/>
            <person name="Naghra H."/>
            <person name="Pain A."/>
            <person name="Palomares-Rius J.E."/>
            <person name="Zarowiecki M."/>
            <person name="Berriman M."/>
            <person name="Jones J.T."/>
            <person name="Urwin P.E."/>
        </authorList>
    </citation>
    <scope>NUCLEOTIDE SEQUENCE [LARGE SCALE GENOMIC DNA]</scope>
    <source>
        <strain evidence="8">Lindley</strain>
    </source>
</reference>
<dbReference type="WBParaSite" id="GPLIN_000348100">
    <property type="protein sequence ID" value="GPLIN_000348100"/>
    <property type="gene ID" value="GPLIN_000348100"/>
</dbReference>
<dbReference type="EC" id="3.2.1.17" evidence="2"/>
<dbReference type="Pfam" id="PF05497">
    <property type="entry name" value="Destabilase"/>
    <property type="match status" value="1"/>
</dbReference>
<feature type="disulfide bond" evidence="7">
    <location>
        <begin position="57"/>
        <end position="67"/>
    </location>
</feature>
<keyword evidence="7" id="KW-1015">Disulfide bond</keyword>
<keyword evidence="6" id="KW-0326">Glycosidase</keyword>
<evidence type="ECO:0000256" key="1">
    <source>
        <dbReference type="ARBA" id="ARBA00000632"/>
    </source>
</evidence>
<sequence>MTESPNFLSIFVFILLNSDFFGHNSALANLIFHNIEFDSDCMKAMCMADSECEQQGCAEDTFGRLGCGFFRMNIWQYKQCYEPGRRIGEPSETAWIRCSEDYECASKCIVHVASRFRLKCYGKSDCETIARIHDGGANGCRTGETLPYWFSVKSFCPDC</sequence>
<dbReference type="AlphaFoldDB" id="A0A183BS95"/>
<feature type="disulfide bond" evidence="7">
    <location>
        <begin position="98"/>
        <end position="104"/>
    </location>
</feature>
<organism evidence="8 9">
    <name type="scientific">Globodera pallida</name>
    <name type="common">Potato cyst nematode worm</name>
    <name type="synonym">Heterodera pallida</name>
    <dbReference type="NCBI Taxonomy" id="36090"/>
    <lineage>
        <taxon>Eukaryota</taxon>
        <taxon>Metazoa</taxon>
        <taxon>Ecdysozoa</taxon>
        <taxon>Nematoda</taxon>
        <taxon>Chromadorea</taxon>
        <taxon>Rhabditida</taxon>
        <taxon>Tylenchina</taxon>
        <taxon>Tylenchomorpha</taxon>
        <taxon>Tylenchoidea</taxon>
        <taxon>Heteroderidae</taxon>
        <taxon>Heteroderinae</taxon>
        <taxon>Globodera</taxon>
    </lineage>
</organism>
<dbReference type="PROSITE" id="PS51909">
    <property type="entry name" value="LYSOZYME_I"/>
    <property type="match status" value="1"/>
</dbReference>
<evidence type="ECO:0000313" key="8">
    <source>
        <dbReference type="Proteomes" id="UP000050741"/>
    </source>
</evidence>
<dbReference type="PANTHER" id="PTHR11195">
    <property type="entry name" value="DESTABILASE-RELATED"/>
    <property type="match status" value="1"/>
</dbReference>
<protein>
    <recommendedName>
        <fullName evidence="2">lysozyme</fullName>
        <ecNumber evidence="2">3.2.1.17</ecNumber>
    </recommendedName>
</protein>
<evidence type="ECO:0000256" key="5">
    <source>
        <dbReference type="ARBA" id="ARBA00022801"/>
    </source>
</evidence>
<feature type="disulfide bond" evidence="7">
    <location>
        <begin position="80"/>
        <end position="108"/>
    </location>
</feature>
<accession>A0A183BS95</accession>
<evidence type="ECO:0000256" key="4">
    <source>
        <dbReference type="ARBA" id="ARBA00022638"/>
    </source>
</evidence>
<feature type="disulfide bond" evidence="7">
    <location>
        <begin position="41"/>
        <end position="126"/>
    </location>
</feature>
<dbReference type="PANTHER" id="PTHR11195:SF17">
    <property type="entry name" value="LYSOZYME"/>
    <property type="match status" value="1"/>
</dbReference>
<dbReference type="GO" id="GO:0003796">
    <property type="term" value="F:lysozyme activity"/>
    <property type="evidence" value="ECO:0007669"/>
    <property type="project" value="UniProtKB-EC"/>
</dbReference>
<name>A0A183BS95_GLOPA</name>
<keyword evidence="4" id="KW-0081">Bacteriolytic enzyme</keyword>
<evidence type="ECO:0000256" key="3">
    <source>
        <dbReference type="ARBA" id="ARBA00022529"/>
    </source>
</evidence>
<dbReference type="InterPro" id="IPR008597">
    <property type="entry name" value="Invert_lysozyme"/>
</dbReference>
<dbReference type="GO" id="GO:0031640">
    <property type="term" value="P:killing of cells of another organism"/>
    <property type="evidence" value="ECO:0007669"/>
    <property type="project" value="UniProtKB-KW"/>
</dbReference>
<evidence type="ECO:0000256" key="6">
    <source>
        <dbReference type="ARBA" id="ARBA00023295"/>
    </source>
</evidence>
<keyword evidence="5" id="KW-0378">Hydrolase</keyword>
<keyword evidence="3" id="KW-0929">Antimicrobial</keyword>
<evidence type="ECO:0000256" key="7">
    <source>
        <dbReference type="PIRSR" id="PIRSR608597-3"/>
    </source>
</evidence>
<evidence type="ECO:0000313" key="9">
    <source>
        <dbReference type="WBParaSite" id="GPLIN_000348100"/>
    </source>
</evidence>
<proteinExistence type="predicted"/>
<dbReference type="Proteomes" id="UP000050741">
    <property type="component" value="Unassembled WGS sequence"/>
</dbReference>
<dbReference type="GO" id="GO:0042742">
    <property type="term" value="P:defense response to bacterium"/>
    <property type="evidence" value="ECO:0007669"/>
    <property type="project" value="UniProtKB-KW"/>
</dbReference>